<feature type="region of interest" description="Disordered" evidence="1">
    <location>
        <begin position="124"/>
        <end position="167"/>
    </location>
</feature>
<reference evidence="3" key="2">
    <citation type="journal article" date="2023" name="IMA Fungus">
        <title>Comparative genomic study of the Penicillium genus elucidates a diverse pangenome and 15 lateral gene transfer events.</title>
        <authorList>
            <person name="Petersen C."/>
            <person name="Sorensen T."/>
            <person name="Nielsen M.R."/>
            <person name="Sondergaard T.E."/>
            <person name="Sorensen J.L."/>
            <person name="Fitzpatrick D.A."/>
            <person name="Frisvad J.C."/>
            <person name="Nielsen K.L."/>
        </authorList>
    </citation>
    <scope>NUCLEOTIDE SEQUENCE</scope>
    <source>
        <strain evidence="3">IBT 23319</strain>
    </source>
</reference>
<feature type="chain" id="PRO_5040958553" description="Secreted protein" evidence="2">
    <location>
        <begin position="17"/>
        <end position="167"/>
    </location>
</feature>
<dbReference type="Proteomes" id="UP001147733">
    <property type="component" value="Unassembled WGS sequence"/>
</dbReference>
<keyword evidence="2" id="KW-0732">Signal</keyword>
<feature type="signal peptide" evidence="2">
    <location>
        <begin position="1"/>
        <end position="16"/>
    </location>
</feature>
<dbReference type="EMBL" id="JAPQKT010000002">
    <property type="protein sequence ID" value="KAJ5240401.1"/>
    <property type="molecule type" value="Genomic_DNA"/>
</dbReference>
<protein>
    <recommendedName>
        <fullName evidence="5">Secreted protein</fullName>
    </recommendedName>
</protein>
<gene>
    <name evidence="3" type="ORF">N7469_001992</name>
</gene>
<evidence type="ECO:0000313" key="3">
    <source>
        <dbReference type="EMBL" id="KAJ5240401.1"/>
    </source>
</evidence>
<dbReference type="GeneID" id="81380079"/>
<feature type="compositionally biased region" description="Low complexity" evidence="1">
    <location>
        <begin position="126"/>
        <end position="167"/>
    </location>
</feature>
<dbReference type="OrthoDB" id="4288742at2759"/>
<evidence type="ECO:0008006" key="5">
    <source>
        <dbReference type="Google" id="ProtNLM"/>
    </source>
</evidence>
<comment type="caution">
    <text evidence="3">The sequence shown here is derived from an EMBL/GenBank/DDBJ whole genome shotgun (WGS) entry which is preliminary data.</text>
</comment>
<organism evidence="3 4">
    <name type="scientific">Penicillium citrinum</name>
    <dbReference type="NCBI Taxonomy" id="5077"/>
    <lineage>
        <taxon>Eukaryota</taxon>
        <taxon>Fungi</taxon>
        <taxon>Dikarya</taxon>
        <taxon>Ascomycota</taxon>
        <taxon>Pezizomycotina</taxon>
        <taxon>Eurotiomycetes</taxon>
        <taxon>Eurotiomycetidae</taxon>
        <taxon>Eurotiales</taxon>
        <taxon>Aspergillaceae</taxon>
        <taxon>Penicillium</taxon>
    </lineage>
</organism>
<keyword evidence="4" id="KW-1185">Reference proteome</keyword>
<dbReference type="AlphaFoldDB" id="A0A9W9PAB2"/>
<sequence length="167" mass="17265">MHRLLNMALLIPAALGGTLQVIDHQGQCFVYSTHNFGCTGISEPFAPLDGISCSNLNTRNDDKGPDSPALKAMLCGSSPKEPAWIKVHRNGVLNFHNDHGDEGNCTVDASLNKGSLCTISNSLKTSAPSSKSQLSPSDASSSHVSAVAAAPTVSSDSSGPSNPSTDC</sequence>
<evidence type="ECO:0000256" key="2">
    <source>
        <dbReference type="SAM" id="SignalP"/>
    </source>
</evidence>
<proteinExistence type="predicted"/>
<dbReference type="RefSeq" id="XP_056503406.1">
    <property type="nucleotide sequence ID" value="XM_056640912.1"/>
</dbReference>
<accession>A0A9W9PAB2</accession>
<name>A0A9W9PAB2_PENCI</name>
<evidence type="ECO:0000256" key="1">
    <source>
        <dbReference type="SAM" id="MobiDB-lite"/>
    </source>
</evidence>
<evidence type="ECO:0000313" key="4">
    <source>
        <dbReference type="Proteomes" id="UP001147733"/>
    </source>
</evidence>
<reference evidence="3" key="1">
    <citation type="submission" date="2022-11" db="EMBL/GenBank/DDBJ databases">
        <authorList>
            <person name="Petersen C."/>
        </authorList>
    </citation>
    <scope>NUCLEOTIDE SEQUENCE</scope>
    <source>
        <strain evidence="3">IBT 23319</strain>
    </source>
</reference>